<keyword evidence="1" id="KW-1133">Transmembrane helix</keyword>
<organism evidence="2 3">
    <name type="scientific">Crassostrea virginica</name>
    <name type="common">Eastern oyster</name>
    <dbReference type="NCBI Taxonomy" id="6565"/>
    <lineage>
        <taxon>Eukaryota</taxon>
        <taxon>Metazoa</taxon>
        <taxon>Spiralia</taxon>
        <taxon>Lophotrochozoa</taxon>
        <taxon>Mollusca</taxon>
        <taxon>Bivalvia</taxon>
        <taxon>Autobranchia</taxon>
        <taxon>Pteriomorphia</taxon>
        <taxon>Ostreida</taxon>
        <taxon>Ostreoidea</taxon>
        <taxon>Ostreidae</taxon>
        <taxon>Crassostrea</taxon>
    </lineage>
</organism>
<protein>
    <submittedName>
        <fullName evidence="3">Uncharacterized protein LOC111101508 isoform X1</fullName>
    </submittedName>
</protein>
<keyword evidence="1" id="KW-0812">Transmembrane</keyword>
<keyword evidence="1" id="KW-0472">Membrane</keyword>
<reference evidence="3" key="1">
    <citation type="submission" date="2025-08" db="UniProtKB">
        <authorList>
            <consortium name="RefSeq"/>
        </authorList>
    </citation>
    <scope>IDENTIFICATION</scope>
    <source>
        <tissue evidence="3">Whole sample</tissue>
    </source>
</reference>
<dbReference type="KEGG" id="cvn:111101508"/>
<dbReference type="Proteomes" id="UP000694844">
    <property type="component" value="Chromosome 6"/>
</dbReference>
<gene>
    <name evidence="3" type="primary">LOC111101508</name>
</gene>
<evidence type="ECO:0000256" key="1">
    <source>
        <dbReference type="SAM" id="Phobius"/>
    </source>
</evidence>
<feature type="transmembrane region" description="Helical" evidence="1">
    <location>
        <begin position="140"/>
        <end position="165"/>
    </location>
</feature>
<name>A0A8B8AE25_CRAVI</name>
<dbReference type="RefSeq" id="XP_022289737.1">
    <property type="nucleotide sequence ID" value="XM_022434029.1"/>
</dbReference>
<dbReference type="AlphaFoldDB" id="A0A8B8AE25"/>
<accession>A0A8B8AE25</accession>
<proteinExistence type="predicted"/>
<dbReference type="OrthoDB" id="6206945at2759"/>
<keyword evidence="2" id="KW-1185">Reference proteome</keyword>
<evidence type="ECO:0000313" key="2">
    <source>
        <dbReference type="Proteomes" id="UP000694844"/>
    </source>
</evidence>
<evidence type="ECO:0000313" key="3">
    <source>
        <dbReference type="RefSeq" id="XP_022289737.1"/>
    </source>
</evidence>
<sequence>MLQKAKTASLTISPFMENCTITKHQNMPVFRIIFTMAFVFLADVNGEKGPCKQYAFGCCPHTKWDYTEEMCVGCKNGSYWINCSKTCPYPAFGHQCRQTCHCNQEFCDFINGCIENVTWNQEQQSTESKKNFDFKSTPNIMFIMLMVLLSVFGVILMAYIAVLVIENHIKINGDLEHRNQS</sequence>
<dbReference type="GeneID" id="111101508"/>